<name>A0A831TA66_9BACT</name>
<gene>
    <name evidence="5" type="ORF">ENP34_01545</name>
</gene>
<dbReference type="EMBL" id="DSIY01000036">
    <property type="protein sequence ID" value="HEG90122.1"/>
    <property type="molecule type" value="Genomic_DNA"/>
</dbReference>
<evidence type="ECO:0000259" key="4">
    <source>
        <dbReference type="SMART" id="SM00642"/>
    </source>
</evidence>
<comment type="caution">
    <text evidence="5">The sequence shown here is derived from an EMBL/GenBank/DDBJ whole genome shotgun (WGS) entry which is preliminary data.</text>
</comment>
<dbReference type="CDD" id="cd11331">
    <property type="entry name" value="AmyAc_OligoGlu_like"/>
    <property type="match status" value="1"/>
</dbReference>
<dbReference type="PANTHER" id="PTHR10357:SF179">
    <property type="entry name" value="NEUTRAL AND BASIC AMINO ACID TRANSPORT PROTEIN RBAT"/>
    <property type="match status" value="1"/>
</dbReference>
<dbReference type="SUPFAM" id="SSF51011">
    <property type="entry name" value="Glycosyl hydrolase domain"/>
    <property type="match status" value="1"/>
</dbReference>
<keyword evidence="3" id="KW-0326">Glycosidase</keyword>
<comment type="similarity">
    <text evidence="1">Belongs to the glycosyl hydrolase 13 family.</text>
</comment>
<dbReference type="Gene3D" id="3.20.20.80">
    <property type="entry name" value="Glycosidases"/>
    <property type="match status" value="2"/>
</dbReference>
<dbReference type="AlphaFoldDB" id="A0A831TA66"/>
<dbReference type="Pfam" id="PF00128">
    <property type="entry name" value="Alpha-amylase"/>
    <property type="match status" value="1"/>
</dbReference>
<dbReference type="GO" id="GO:0009313">
    <property type="term" value="P:oligosaccharide catabolic process"/>
    <property type="evidence" value="ECO:0007669"/>
    <property type="project" value="TreeGrafter"/>
</dbReference>
<evidence type="ECO:0000256" key="2">
    <source>
        <dbReference type="ARBA" id="ARBA00022801"/>
    </source>
</evidence>
<dbReference type="FunFam" id="3.90.400.10:FF:000002">
    <property type="entry name" value="Sucrose isomerase"/>
    <property type="match status" value="1"/>
</dbReference>
<accession>A0A831TA66</accession>
<dbReference type="InterPro" id="IPR017853">
    <property type="entry name" value="GH"/>
</dbReference>
<reference evidence="5" key="1">
    <citation type="journal article" date="2020" name="mSystems">
        <title>Genome- and Community-Level Interaction Insights into Carbon Utilization and Element Cycling Functions of Hydrothermarchaeota in Hydrothermal Sediment.</title>
        <authorList>
            <person name="Zhou Z."/>
            <person name="Liu Y."/>
            <person name="Xu W."/>
            <person name="Pan J."/>
            <person name="Luo Z.H."/>
            <person name="Li M."/>
        </authorList>
    </citation>
    <scope>NUCLEOTIDE SEQUENCE [LARGE SCALE GENOMIC DNA]</scope>
    <source>
        <strain evidence="5">SpSt-210</strain>
    </source>
</reference>
<evidence type="ECO:0000313" key="5">
    <source>
        <dbReference type="EMBL" id="HEG90122.1"/>
    </source>
</evidence>
<dbReference type="SMART" id="SM00642">
    <property type="entry name" value="Aamy"/>
    <property type="match status" value="1"/>
</dbReference>
<dbReference type="GO" id="GO:0004556">
    <property type="term" value="F:alpha-amylase activity"/>
    <property type="evidence" value="ECO:0007669"/>
    <property type="project" value="TreeGrafter"/>
</dbReference>
<keyword evidence="2" id="KW-0378">Hydrolase</keyword>
<dbReference type="Gene3D" id="3.90.400.10">
    <property type="entry name" value="Oligo-1,6-glucosidase, Domain 2"/>
    <property type="match status" value="1"/>
</dbReference>
<proteinExistence type="inferred from homology"/>
<sequence>MSAERHLWWQRGVIYQIYPRSFMDGNDDGIGDLPGILSRLDYLEWLGVDAIWLSPIFPSPMADFGYDVSDYVGIDPVFGTMEDFDRLVREAHARGMRVLLDFVANHTSDQHPWFLESRSSRQSPKRDWYIWRDAAPGGGPPNNWLSAFGGSAWEWDAETGQYYFHAFLKEQPDLNWRNPDVQRAMLDAMRFWFDRGVDGFRLDAIWHLIKDGQFRDNPPNPDYKPTDSPYHRLLPVFTTDRPEIHPVLAMMRRLADEYDERVLIGEIYLPVERLVTYYGLSEPELHLPYNFQLLLLPWDARRIQATIDVYEALLPSGAWPNWVLGNHDRPRIASRVGRAQARVATMLLLTLRGTPTIYYGDEIGMVNVEIPPEAIQDPVERTAGRGFGRDPERTPMQWDSAPNAGFTRGQPWLPLSPDYPTCNVEAQRDDPRSILTLHRRLLALRRAEPALSIGSYRSLPAEGELIAYLREDGERRFLIVLNFGHWVRRYACGQIDLRGSVVLSTYLDREGEMVDRDLLLRPDEGVIIGLTG</sequence>
<protein>
    <submittedName>
        <fullName evidence="5">DUF3459 domain-containing protein</fullName>
    </submittedName>
</protein>
<dbReference type="SUPFAM" id="SSF51445">
    <property type="entry name" value="(Trans)glycosidases"/>
    <property type="match status" value="1"/>
</dbReference>
<dbReference type="PANTHER" id="PTHR10357">
    <property type="entry name" value="ALPHA-AMYLASE FAMILY MEMBER"/>
    <property type="match status" value="1"/>
</dbReference>
<evidence type="ECO:0000256" key="3">
    <source>
        <dbReference type="ARBA" id="ARBA00023295"/>
    </source>
</evidence>
<feature type="domain" description="Glycosyl hydrolase family 13 catalytic" evidence="4">
    <location>
        <begin position="16"/>
        <end position="393"/>
    </location>
</feature>
<dbReference type="InterPro" id="IPR045857">
    <property type="entry name" value="O16G_dom_2"/>
</dbReference>
<dbReference type="InterPro" id="IPR006047">
    <property type="entry name" value="GH13_cat_dom"/>
</dbReference>
<organism evidence="5">
    <name type="scientific">Thermorudis peleae</name>
    <dbReference type="NCBI Taxonomy" id="1382356"/>
    <lineage>
        <taxon>Bacteria</taxon>
        <taxon>Pseudomonadati</taxon>
        <taxon>Thermomicrobiota</taxon>
        <taxon>Thermomicrobia</taxon>
        <taxon>Thermomicrobia incertae sedis</taxon>
        <taxon>Thermorudis</taxon>
    </lineage>
</organism>
<evidence type="ECO:0000256" key="1">
    <source>
        <dbReference type="ARBA" id="ARBA00008061"/>
    </source>
</evidence>